<proteinExistence type="predicted"/>
<sequence length="320" mass="36506">MWFELGLLAFFFLILLLIMLPFWRNLERRYLTQELKNHPGLTIAQLPLGIVNYRIAGDSDLPVVVLVHGFSVPSFAWERNAKAIEESGFRVLTFDLFGRGYSARPNTRYNLALFSSQLEHLLEHLHIDQAVHLVGLSMGGAIVSHYAQSHPERVASVSLLSPLNEPVNIGPLKLPIIGRYLTYAFYLPNMIKEQIKDFVEPELLGHWQQRYQEQMRIKGFRNAIYLTAIQALQQSSQQALESLNKNQIPTLLMWGKEDQLLSFNQSEKVRSYLPSDHKFIGLEGAGHALQYEEAERVNEALVAFLSGLSDKKEPARRPVL</sequence>
<evidence type="ECO:0000256" key="1">
    <source>
        <dbReference type="SAM" id="Phobius"/>
    </source>
</evidence>
<dbReference type="EMBL" id="CP016177">
    <property type="protein sequence ID" value="ANO32955.1"/>
    <property type="molecule type" value="Genomic_DNA"/>
</dbReference>
<reference evidence="3 4" key="1">
    <citation type="submission" date="2016-06" db="EMBL/GenBank/DDBJ databases">
        <title>Adaptive Radiation by Waves of Gene Transfer Leads to Fine-Scale Resource Partitioning in Marine Microbes.</title>
        <authorList>
            <person name="Hehemann J.-H."/>
            <person name="Arevalo P."/>
            <person name="Datta M.S."/>
            <person name="Yu X."/>
            <person name="Corzett C."/>
            <person name="Henschel A."/>
            <person name="Preheim S.P."/>
            <person name="Timberlake S."/>
            <person name="Alm E.J."/>
            <person name="Polz M.F."/>
        </authorList>
    </citation>
    <scope>NUCLEOTIDE SEQUENCE [LARGE SCALE GENOMIC DNA]</scope>
    <source>
        <strain evidence="3 4">FF50</strain>
    </source>
</reference>
<feature type="transmembrane region" description="Helical" evidence="1">
    <location>
        <begin position="6"/>
        <end position="23"/>
    </location>
</feature>
<dbReference type="InterPro" id="IPR000639">
    <property type="entry name" value="Epox_hydrolase-like"/>
</dbReference>
<evidence type="ECO:0000259" key="2">
    <source>
        <dbReference type="Pfam" id="PF00561"/>
    </source>
</evidence>
<organism evidence="3 4">
    <name type="scientific">Vibrio breoganii</name>
    <dbReference type="NCBI Taxonomy" id="553239"/>
    <lineage>
        <taxon>Bacteria</taxon>
        <taxon>Pseudomonadati</taxon>
        <taxon>Pseudomonadota</taxon>
        <taxon>Gammaproteobacteria</taxon>
        <taxon>Vibrionales</taxon>
        <taxon>Vibrionaceae</taxon>
        <taxon>Vibrio</taxon>
    </lineage>
</organism>
<evidence type="ECO:0000313" key="3">
    <source>
        <dbReference type="EMBL" id="ANO32955.1"/>
    </source>
</evidence>
<dbReference type="PRINTS" id="PR00412">
    <property type="entry name" value="EPOXHYDRLASE"/>
</dbReference>
<dbReference type="PANTHER" id="PTHR43194">
    <property type="entry name" value="HYDROLASE ALPHA/BETA FOLD FAMILY"/>
    <property type="match status" value="1"/>
</dbReference>
<dbReference type="InterPro" id="IPR050228">
    <property type="entry name" value="Carboxylesterase_BioH"/>
</dbReference>
<keyword evidence="1" id="KW-0472">Membrane</keyword>
<name>A0AAN0XUL1_9VIBR</name>
<protein>
    <recommendedName>
        <fullName evidence="2">AB hydrolase-1 domain-containing protein</fullName>
    </recommendedName>
</protein>
<keyword evidence="1" id="KW-0812">Transmembrane</keyword>
<dbReference type="Pfam" id="PF00561">
    <property type="entry name" value="Abhydrolase_1"/>
    <property type="match status" value="1"/>
</dbReference>
<feature type="domain" description="AB hydrolase-1" evidence="2">
    <location>
        <begin position="62"/>
        <end position="293"/>
    </location>
</feature>
<accession>A0AAN0XUL1</accession>
<dbReference type="RefSeq" id="WP_017030025.1">
    <property type="nucleotide sequence ID" value="NZ_CP016177.1"/>
</dbReference>
<dbReference type="PANTHER" id="PTHR43194:SF2">
    <property type="entry name" value="PEROXISOMAL MEMBRANE PROTEIN LPX1"/>
    <property type="match status" value="1"/>
</dbReference>
<dbReference type="Gene3D" id="3.40.50.1820">
    <property type="entry name" value="alpha/beta hydrolase"/>
    <property type="match status" value="1"/>
</dbReference>
<dbReference type="SUPFAM" id="SSF53474">
    <property type="entry name" value="alpha/beta-Hydrolases"/>
    <property type="match status" value="1"/>
</dbReference>
<dbReference type="GO" id="GO:0003824">
    <property type="term" value="F:catalytic activity"/>
    <property type="evidence" value="ECO:0007669"/>
    <property type="project" value="InterPro"/>
</dbReference>
<evidence type="ECO:0000313" key="4">
    <source>
        <dbReference type="Proteomes" id="UP000092018"/>
    </source>
</evidence>
<keyword evidence="1" id="KW-1133">Transmembrane helix</keyword>
<gene>
    <name evidence="3" type="ORF">A6E01_06955</name>
</gene>
<dbReference type="KEGG" id="vbr:A6E01_06955"/>
<dbReference type="PRINTS" id="PR00111">
    <property type="entry name" value="ABHYDROLASE"/>
</dbReference>
<dbReference type="InterPro" id="IPR029058">
    <property type="entry name" value="AB_hydrolase_fold"/>
</dbReference>
<dbReference type="AlphaFoldDB" id="A0AAN0XUL1"/>
<dbReference type="InterPro" id="IPR000073">
    <property type="entry name" value="AB_hydrolase_1"/>
</dbReference>
<dbReference type="Proteomes" id="UP000092018">
    <property type="component" value="Chromosome 1"/>
</dbReference>